<dbReference type="EMBL" id="FWFL01000005">
    <property type="protein sequence ID" value="SLN46455.1"/>
    <property type="molecule type" value="Genomic_DNA"/>
</dbReference>
<gene>
    <name evidence="2" type="ORF">PEL8287_02408</name>
</gene>
<protein>
    <submittedName>
        <fullName evidence="2">Uncharacterized protein</fullName>
    </submittedName>
</protein>
<reference evidence="2 3" key="1">
    <citation type="submission" date="2017-03" db="EMBL/GenBank/DDBJ databases">
        <authorList>
            <person name="Afonso C.L."/>
            <person name="Miller P.J."/>
            <person name="Scott M.A."/>
            <person name="Spackman E."/>
            <person name="Goraichik I."/>
            <person name="Dimitrov K.M."/>
            <person name="Suarez D.L."/>
            <person name="Swayne D.E."/>
        </authorList>
    </citation>
    <scope>NUCLEOTIDE SEQUENCE [LARGE SCALE GENOMIC DNA]</scope>
    <source>
        <strain evidence="2 3">CECT 8287</strain>
    </source>
</reference>
<keyword evidence="1" id="KW-0732">Signal</keyword>
<organism evidence="2 3">
    <name type="scientific">Roseovarius litorisediminis</name>
    <dbReference type="NCBI Taxonomy" id="1312363"/>
    <lineage>
        <taxon>Bacteria</taxon>
        <taxon>Pseudomonadati</taxon>
        <taxon>Pseudomonadota</taxon>
        <taxon>Alphaproteobacteria</taxon>
        <taxon>Rhodobacterales</taxon>
        <taxon>Roseobacteraceae</taxon>
        <taxon>Roseovarius</taxon>
    </lineage>
</organism>
<dbReference type="OrthoDB" id="7743029at2"/>
<sequence length="131" mass="14852">MYRRLFMTLAMTALAFPAQADNGAGNKPLAIQINAAQIQELLSGNTIVGTWAGSNYSQYYFENGRTIYAPEGGRPDEGKWRVRADTNQYDSWWRSTDWTPYTIVMTNDGFAWVNGENLEPFKVLKGKQGDW</sequence>
<evidence type="ECO:0000313" key="2">
    <source>
        <dbReference type="EMBL" id="SLN46455.1"/>
    </source>
</evidence>
<keyword evidence="3" id="KW-1185">Reference proteome</keyword>
<dbReference type="RefSeq" id="WP_085892602.1">
    <property type="nucleotide sequence ID" value="NZ_FWFL01000005.1"/>
</dbReference>
<feature type="signal peptide" evidence="1">
    <location>
        <begin position="1"/>
        <end position="20"/>
    </location>
</feature>
<accession>A0A1Y5SR23</accession>
<proteinExistence type="predicted"/>
<dbReference type="AlphaFoldDB" id="A0A1Y5SR23"/>
<dbReference type="Proteomes" id="UP000193827">
    <property type="component" value="Unassembled WGS sequence"/>
</dbReference>
<evidence type="ECO:0000313" key="3">
    <source>
        <dbReference type="Proteomes" id="UP000193827"/>
    </source>
</evidence>
<feature type="chain" id="PRO_5012124923" evidence="1">
    <location>
        <begin position="21"/>
        <end position="131"/>
    </location>
</feature>
<evidence type="ECO:0000256" key="1">
    <source>
        <dbReference type="SAM" id="SignalP"/>
    </source>
</evidence>
<name>A0A1Y5SR23_9RHOB</name>